<accession>A0AAQ4E4A6</accession>
<dbReference type="Proteomes" id="UP001321473">
    <property type="component" value="Unassembled WGS sequence"/>
</dbReference>
<gene>
    <name evidence="2" type="ORF">V5799_014004</name>
</gene>
<dbReference type="PANTHER" id="PTHR14382">
    <property type="entry name" value="MDM2-BINDING PROTEIN"/>
    <property type="match status" value="1"/>
</dbReference>
<evidence type="ECO:0000313" key="2">
    <source>
        <dbReference type="EMBL" id="KAK8769530.1"/>
    </source>
</evidence>
<dbReference type="GO" id="GO:0000776">
    <property type="term" value="C:kinetochore"/>
    <property type="evidence" value="ECO:0007669"/>
    <property type="project" value="TreeGrafter"/>
</dbReference>
<proteinExistence type="predicted"/>
<protein>
    <recommendedName>
        <fullName evidence="1">MDN2-binding protein C-terminal domain-containing protein</fullName>
    </recommendedName>
</protein>
<dbReference type="InterPro" id="IPR039061">
    <property type="entry name" value="MTBP"/>
</dbReference>
<feature type="domain" description="MDN2-binding protein C-terminal" evidence="1">
    <location>
        <begin position="541"/>
        <end position="786"/>
    </location>
</feature>
<dbReference type="GO" id="GO:0007089">
    <property type="term" value="P:traversing start control point of mitotic cell cycle"/>
    <property type="evidence" value="ECO:0007669"/>
    <property type="project" value="TreeGrafter"/>
</dbReference>
<dbReference type="AlphaFoldDB" id="A0AAQ4E4A6"/>
<dbReference type="PANTHER" id="PTHR14382:SF1">
    <property type="entry name" value="MDM2-BINDING PROTEIN"/>
    <property type="match status" value="1"/>
</dbReference>
<sequence>MKWNCLFLIRDIAGKDIVEEYLHRLRVLTASASWKVHSVASHLLPLMPDRSIHFAILPFLLSTCEETEVSWMSSHLGLFESALQSWLEDIEKLKEIYHFPPELSPAEGDSAAKRINDLLDRLPCHQALDIVVDQRIFSDLEIRSNVSLYGALLRAHVWHCATFRLLGSGFNSAQIDSWLDHLDICDVELRTDWMPMWKGAINWGEGLPLCHFELQCSVPPPELTALHSTAEAFVDILASEDNLRWSLHLEVLEEFDFNSLPMHLVIPLPFQLVSTASPQSATAMFLEHCIANKKRCVALRLSFWDNVEIKTQRTRLTTSEWRRCLLGEGTLHPSFLNDPCLQEPNGHLHFVLVSNGSSAFLFPLRKTPPVLGTCLYSNREESHIPTNPEDSTIELLADIPLVSSSSILKSVHRANTLRLATLRNFLANGQSSSHDIEELEKSLSKLTVDESEWISDSAEDLSMSLSDHDTIASCGDPSDWPERRFLVSNSLKGLASGENCSMPKGVISISAGEILKLFDESGRARRKPLHRVRVLGQNTKPSVTEEQVLSMQWPDVLLCKYHDLYYNTNSEALESAYSAAREKFVSDETATTCSSSVESSVVPLSKVRKLSSKAPVRKSPRKLPVSRSHTTLWDQKQKRFLASTRSARVASAPHRRSPRKAAATQNVLQKTVPLVQSNKRVAASPILLRSSPRKNDRKLQLDETSRKEVCDPVCTVPSAAEKLRLKLRVAVANALEKNGVTQSSLLYKPCGKKLFAICTTFAQDLVGTGRTSELLQKIADSHAKQVCTTCCSFLHL</sequence>
<evidence type="ECO:0000313" key="3">
    <source>
        <dbReference type="Proteomes" id="UP001321473"/>
    </source>
</evidence>
<keyword evidence="3" id="KW-1185">Reference proteome</keyword>
<reference evidence="2 3" key="1">
    <citation type="journal article" date="2023" name="Arcadia Sci">
        <title>De novo assembly of a long-read Amblyomma americanum tick genome.</title>
        <authorList>
            <person name="Chou S."/>
            <person name="Poskanzer K.E."/>
            <person name="Rollins M."/>
            <person name="Thuy-Boun P.S."/>
        </authorList>
    </citation>
    <scope>NUCLEOTIDE SEQUENCE [LARGE SCALE GENOMIC DNA]</scope>
    <source>
        <strain evidence="2">F_SG_1</strain>
        <tissue evidence="2">Salivary glands</tissue>
    </source>
</reference>
<dbReference type="InterPro" id="IPR029418">
    <property type="entry name" value="MTBP_C"/>
</dbReference>
<evidence type="ECO:0000259" key="1">
    <source>
        <dbReference type="Pfam" id="PF14920"/>
    </source>
</evidence>
<comment type="caution">
    <text evidence="2">The sequence shown here is derived from an EMBL/GenBank/DDBJ whole genome shotgun (WGS) entry which is preliminary data.</text>
</comment>
<dbReference type="Pfam" id="PF14920">
    <property type="entry name" value="MTBP_C"/>
    <property type="match status" value="1"/>
</dbReference>
<organism evidence="2 3">
    <name type="scientific">Amblyomma americanum</name>
    <name type="common">Lone star tick</name>
    <dbReference type="NCBI Taxonomy" id="6943"/>
    <lineage>
        <taxon>Eukaryota</taxon>
        <taxon>Metazoa</taxon>
        <taxon>Ecdysozoa</taxon>
        <taxon>Arthropoda</taxon>
        <taxon>Chelicerata</taxon>
        <taxon>Arachnida</taxon>
        <taxon>Acari</taxon>
        <taxon>Parasitiformes</taxon>
        <taxon>Ixodida</taxon>
        <taxon>Ixodoidea</taxon>
        <taxon>Ixodidae</taxon>
        <taxon>Amblyomminae</taxon>
        <taxon>Amblyomma</taxon>
    </lineage>
</organism>
<dbReference type="EMBL" id="JARKHS020022496">
    <property type="protein sequence ID" value="KAK8769530.1"/>
    <property type="molecule type" value="Genomic_DNA"/>
</dbReference>
<name>A0AAQ4E4A6_AMBAM</name>
<dbReference type="GO" id="GO:0031396">
    <property type="term" value="P:regulation of protein ubiquitination"/>
    <property type="evidence" value="ECO:0007669"/>
    <property type="project" value="InterPro"/>
</dbReference>
<dbReference type="GO" id="GO:0034501">
    <property type="term" value="P:protein localization to kinetochore"/>
    <property type="evidence" value="ECO:0007669"/>
    <property type="project" value="TreeGrafter"/>
</dbReference>